<dbReference type="Pfam" id="PF01242">
    <property type="entry name" value="PTPS"/>
    <property type="match status" value="2"/>
</dbReference>
<comment type="pathway">
    <text evidence="1">Purine metabolism; 7-cyano-7-deazaguanine biosynthesis.</text>
</comment>
<protein>
    <recommendedName>
        <fullName evidence="4">6-carboxy-5,6,7,8-tetrahydropterin synthase</fullName>
        <ecNumber evidence="3">4.1.2.50</ecNumber>
    </recommendedName>
    <alternativeName>
        <fullName evidence="5">Queuosine biosynthesis protein QueD</fullName>
    </alternativeName>
</protein>
<proteinExistence type="inferred from homology"/>
<gene>
    <name evidence="7" type="ORF">REIFOR_02550</name>
</gene>
<evidence type="ECO:0000313" key="7">
    <source>
        <dbReference type="EMBL" id="ATX77675.1"/>
    </source>
</evidence>
<keyword evidence="7" id="KW-0560">Oxidoreductase</keyword>
<dbReference type="InterPro" id="IPR007115">
    <property type="entry name" value="6-PTP_synth/QueD"/>
</dbReference>
<evidence type="ECO:0000256" key="5">
    <source>
        <dbReference type="ARBA" id="ARBA00031449"/>
    </source>
</evidence>
<accession>A0A2K8KSG3</accession>
<evidence type="ECO:0000256" key="4">
    <source>
        <dbReference type="ARBA" id="ARBA00018141"/>
    </source>
</evidence>
<evidence type="ECO:0000256" key="3">
    <source>
        <dbReference type="ARBA" id="ARBA00012982"/>
    </source>
</evidence>
<dbReference type="RefSeq" id="WP_100257919.1">
    <property type="nucleotide sequence ID" value="NZ_CP011797.1"/>
</dbReference>
<evidence type="ECO:0000256" key="6">
    <source>
        <dbReference type="ARBA" id="ARBA00048807"/>
    </source>
</evidence>
<comment type="catalytic activity">
    <reaction evidence="6">
        <text>7,8-dihydroneopterin 3'-triphosphate + H2O = 6-carboxy-5,6,7,8-tetrahydropterin + triphosphate + acetaldehyde + 2 H(+)</text>
        <dbReference type="Rhea" id="RHEA:27966"/>
        <dbReference type="ChEBI" id="CHEBI:15343"/>
        <dbReference type="ChEBI" id="CHEBI:15377"/>
        <dbReference type="ChEBI" id="CHEBI:15378"/>
        <dbReference type="ChEBI" id="CHEBI:18036"/>
        <dbReference type="ChEBI" id="CHEBI:58462"/>
        <dbReference type="ChEBI" id="CHEBI:61032"/>
        <dbReference type="EC" id="4.1.2.50"/>
    </reaction>
</comment>
<organism evidence="7 8">
    <name type="scientific">Reinekea forsetii</name>
    <dbReference type="NCBI Taxonomy" id="1336806"/>
    <lineage>
        <taxon>Bacteria</taxon>
        <taxon>Pseudomonadati</taxon>
        <taxon>Pseudomonadota</taxon>
        <taxon>Gammaproteobacteria</taxon>
        <taxon>Oceanospirillales</taxon>
        <taxon>Saccharospirillaceae</taxon>
        <taxon>Reinekea</taxon>
    </lineage>
</organism>
<dbReference type="UniPathway" id="UPA00391"/>
<name>A0A2K8KSG3_9GAMM</name>
<dbReference type="Proteomes" id="UP000229757">
    <property type="component" value="Chromosome"/>
</dbReference>
<dbReference type="GO" id="GO:0016491">
    <property type="term" value="F:oxidoreductase activity"/>
    <property type="evidence" value="ECO:0007669"/>
    <property type="project" value="UniProtKB-KW"/>
</dbReference>
<dbReference type="EMBL" id="CP011797">
    <property type="protein sequence ID" value="ATX77675.1"/>
    <property type="molecule type" value="Genomic_DNA"/>
</dbReference>
<dbReference type="Gene3D" id="3.30.479.10">
    <property type="entry name" value="6-pyruvoyl tetrahydropterin synthase/QueD"/>
    <property type="match status" value="2"/>
</dbReference>
<dbReference type="EC" id="4.1.2.50" evidence="3"/>
<dbReference type="AlphaFoldDB" id="A0A2K8KSG3"/>
<evidence type="ECO:0000256" key="2">
    <source>
        <dbReference type="ARBA" id="ARBA00008900"/>
    </source>
</evidence>
<dbReference type="OrthoDB" id="5820615at2"/>
<comment type="similarity">
    <text evidence="2">Belongs to the PTPS family. QueD subfamily.</text>
</comment>
<evidence type="ECO:0000256" key="1">
    <source>
        <dbReference type="ARBA" id="ARBA00005061"/>
    </source>
</evidence>
<dbReference type="GO" id="GO:0070497">
    <property type="term" value="F:6-carboxytetrahydropterin synthase activity"/>
    <property type="evidence" value="ECO:0007669"/>
    <property type="project" value="UniProtKB-EC"/>
</dbReference>
<sequence length="284" mass="32473">MNRLFVNNLTVIDFSYFHPQRGVVGESWIVDVELVGELNDEGMVFDFGHVKKMLKAALDSGMDHTLVVPEHLPGLTIETLADGNQIHIEYRRPDGELAFVYQSPREAVFIVDSDKVTIDSARPLLESHLNTLVPANVRQVSLQLRTEEIAGDFYHYSHGLKKHQGDCQRICHGHRSRIEIYRNHKRDIESEQEWAKRFADIYLVTAEDQMPSSHRHLQHIGYDAEQGRFDVWLNPDQCYLMATDSTVELIASHIANALQQEAPEDHWRVKAFEGVQKGAIASNH</sequence>
<dbReference type="SUPFAM" id="SSF55620">
    <property type="entry name" value="Tetrahydrobiopterin biosynthesis enzymes-like"/>
    <property type="match status" value="2"/>
</dbReference>
<dbReference type="KEGG" id="rfo:REIFOR_02550"/>
<reference evidence="7 8" key="1">
    <citation type="journal article" date="2017" name="Environ. Microbiol.">
        <title>Genomic and physiological analyses of 'Reinekea forsetii' reveal a versatile opportunistic lifestyle during spring algae blooms.</title>
        <authorList>
            <person name="Avci B."/>
            <person name="Hahnke R.L."/>
            <person name="Chafee M."/>
            <person name="Fischer T."/>
            <person name="Gruber-Vodicka H."/>
            <person name="Tegetmeyer H.E."/>
            <person name="Harder J."/>
            <person name="Fuchs B.M."/>
            <person name="Amann R.I."/>
            <person name="Teeling H."/>
        </authorList>
    </citation>
    <scope>NUCLEOTIDE SEQUENCE [LARGE SCALE GENOMIC DNA]</scope>
    <source>
        <strain evidence="7 8">Hel1_31_D35</strain>
    </source>
</reference>
<evidence type="ECO:0000313" key="8">
    <source>
        <dbReference type="Proteomes" id="UP000229757"/>
    </source>
</evidence>
<dbReference type="InterPro" id="IPR038418">
    <property type="entry name" value="6-PTP_synth/QueD_sf"/>
</dbReference>
<keyword evidence="8" id="KW-1185">Reference proteome</keyword>